<dbReference type="GO" id="GO:0003700">
    <property type="term" value="F:DNA-binding transcription factor activity"/>
    <property type="evidence" value="ECO:0007669"/>
    <property type="project" value="InterPro"/>
</dbReference>
<keyword evidence="4" id="KW-1185">Reference proteome</keyword>
<dbReference type="GO" id="GO:0009360">
    <property type="term" value="C:DNA polymerase III complex"/>
    <property type="evidence" value="ECO:0007669"/>
    <property type="project" value="InterPro"/>
</dbReference>
<dbReference type="InterPro" id="IPR046938">
    <property type="entry name" value="DNA_clamp_sf"/>
</dbReference>
<dbReference type="GO" id="GO:0008408">
    <property type="term" value="F:3'-5' exonuclease activity"/>
    <property type="evidence" value="ECO:0007669"/>
    <property type="project" value="InterPro"/>
</dbReference>
<evidence type="ECO:0000256" key="1">
    <source>
        <dbReference type="ARBA" id="ARBA00023125"/>
    </source>
</evidence>
<dbReference type="Pfam" id="PF13411">
    <property type="entry name" value="MerR_1"/>
    <property type="match status" value="1"/>
</dbReference>
<dbReference type="InterPro" id="IPR022637">
    <property type="entry name" value="DNA_polIII_beta_cen"/>
</dbReference>
<dbReference type="AlphaFoldDB" id="A0A512D4D7"/>
<feature type="domain" description="HTH merR-type" evidence="2">
    <location>
        <begin position="11"/>
        <end position="81"/>
    </location>
</feature>
<dbReference type="PANTHER" id="PTHR30204">
    <property type="entry name" value="REDOX-CYCLING DRUG-SENSING TRANSCRIPTIONAL ACTIVATOR SOXR"/>
    <property type="match status" value="1"/>
</dbReference>
<proteinExistence type="predicted"/>
<comment type="caution">
    <text evidence="3">The sequence shown here is derived from an EMBL/GenBank/DDBJ whole genome shotgun (WGS) entry which is preliminary data.</text>
</comment>
<dbReference type="InterPro" id="IPR009061">
    <property type="entry name" value="DNA-bd_dom_put_sf"/>
</dbReference>
<evidence type="ECO:0000259" key="2">
    <source>
        <dbReference type="PROSITE" id="PS50937"/>
    </source>
</evidence>
<evidence type="ECO:0000313" key="4">
    <source>
        <dbReference type="Proteomes" id="UP000321534"/>
    </source>
</evidence>
<sequence>MPAPVASDDRLLTIGEVARRSGLTASALRFYDREGVLVPADVDALTGYRRYAVAQVRAARLLASLRRVGMPLAEVALVLDEDARGATGAAADVVTAHEQRLVDGLADARREIVRTLVLLAERDAVGAAACRVTVRAGELATALAAVRFAVAPGEPVAGAPDGTDLSVLTGVLLEVCGDEVRCVATDRYRLAVGWAPVLEPTAVLTADLSDEPVAAVVPLGWADRVAAACVDAEPDSHVVLELAPGRAGVTVDGELVATPVLRGSFPDYRSIVSTDPAREPVDAGGLSALLPVERETVGLVVRDGSVQVADRDGAAAGVVDVLVDPEFLHEALAVAGPRPTLVLDGPRRPLAVRGDGAGFSVLMPVAPEGLGA</sequence>
<dbReference type="GO" id="GO:0006260">
    <property type="term" value="P:DNA replication"/>
    <property type="evidence" value="ECO:0007669"/>
    <property type="project" value="InterPro"/>
</dbReference>
<dbReference type="PANTHER" id="PTHR30204:SF97">
    <property type="entry name" value="MERR FAMILY REGULATORY PROTEIN"/>
    <property type="match status" value="1"/>
</dbReference>
<evidence type="ECO:0000313" key="3">
    <source>
        <dbReference type="EMBL" id="GEO31331.1"/>
    </source>
</evidence>
<gene>
    <name evidence="3" type="ORF">TAE01_31410</name>
</gene>
<dbReference type="InterPro" id="IPR047057">
    <property type="entry name" value="MerR_fam"/>
</dbReference>
<dbReference type="PROSITE" id="PS50937">
    <property type="entry name" value="HTH_MERR_2"/>
    <property type="match status" value="1"/>
</dbReference>
<dbReference type="Proteomes" id="UP000321534">
    <property type="component" value="Unassembled WGS sequence"/>
</dbReference>
<dbReference type="Gene3D" id="1.10.1660.10">
    <property type="match status" value="1"/>
</dbReference>
<name>A0A512D4D7_9MICO</name>
<dbReference type="EMBL" id="BJYX01000018">
    <property type="protein sequence ID" value="GEO31331.1"/>
    <property type="molecule type" value="Genomic_DNA"/>
</dbReference>
<dbReference type="PROSITE" id="PS00552">
    <property type="entry name" value="HTH_MERR_1"/>
    <property type="match status" value="1"/>
</dbReference>
<accession>A0A512D4D7</accession>
<dbReference type="SUPFAM" id="SSF46955">
    <property type="entry name" value="Putative DNA-binding domain"/>
    <property type="match status" value="1"/>
</dbReference>
<dbReference type="SMART" id="SM00422">
    <property type="entry name" value="HTH_MERR"/>
    <property type="match status" value="1"/>
</dbReference>
<dbReference type="Gene3D" id="3.10.150.10">
    <property type="entry name" value="DNA Polymerase III, subunit A, domain 2"/>
    <property type="match status" value="1"/>
</dbReference>
<organism evidence="3 4">
    <name type="scientific">Terrabacter aerolatus</name>
    <dbReference type="NCBI Taxonomy" id="422442"/>
    <lineage>
        <taxon>Bacteria</taxon>
        <taxon>Bacillati</taxon>
        <taxon>Actinomycetota</taxon>
        <taxon>Actinomycetes</taxon>
        <taxon>Micrococcales</taxon>
        <taxon>Intrasporangiaceae</taxon>
        <taxon>Terrabacter</taxon>
    </lineage>
</organism>
<dbReference type="GO" id="GO:0003677">
    <property type="term" value="F:DNA binding"/>
    <property type="evidence" value="ECO:0007669"/>
    <property type="project" value="UniProtKB-KW"/>
</dbReference>
<reference evidence="3 4" key="1">
    <citation type="submission" date="2019-07" db="EMBL/GenBank/DDBJ databases">
        <title>Whole genome shotgun sequence of Terrabacter aerolatus NBRC 106305.</title>
        <authorList>
            <person name="Hosoyama A."/>
            <person name="Uohara A."/>
            <person name="Ohji S."/>
            <person name="Ichikawa N."/>
        </authorList>
    </citation>
    <scope>NUCLEOTIDE SEQUENCE [LARGE SCALE GENOMIC DNA]</scope>
    <source>
        <strain evidence="3 4">NBRC 106305</strain>
    </source>
</reference>
<dbReference type="GO" id="GO:0003887">
    <property type="term" value="F:DNA-directed DNA polymerase activity"/>
    <property type="evidence" value="ECO:0007669"/>
    <property type="project" value="InterPro"/>
</dbReference>
<dbReference type="SUPFAM" id="SSF55979">
    <property type="entry name" value="DNA clamp"/>
    <property type="match status" value="1"/>
</dbReference>
<keyword evidence="1" id="KW-0238">DNA-binding</keyword>
<dbReference type="InterPro" id="IPR000551">
    <property type="entry name" value="MerR-type_HTH_dom"/>
</dbReference>
<dbReference type="Pfam" id="PF02767">
    <property type="entry name" value="DNA_pol3_beta_2"/>
    <property type="match status" value="1"/>
</dbReference>
<protein>
    <recommendedName>
        <fullName evidence="2">HTH merR-type domain-containing protein</fullName>
    </recommendedName>
</protein>